<reference evidence="8" key="1">
    <citation type="submission" date="2015-11" db="EMBL/GenBank/DDBJ databases">
        <title>De novo transcriptome assembly of four potential Pierce s Disease insect vectors from Arizona vineyards.</title>
        <authorList>
            <person name="Tassone E.E."/>
        </authorList>
    </citation>
    <scope>NUCLEOTIDE SEQUENCE</scope>
</reference>
<evidence type="ECO:0000256" key="5">
    <source>
        <dbReference type="ARBA" id="ARBA00023136"/>
    </source>
</evidence>
<dbReference type="GO" id="GO:0016020">
    <property type="term" value="C:membrane"/>
    <property type="evidence" value="ECO:0007669"/>
    <property type="project" value="UniProtKB-SubCell"/>
</dbReference>
<gene>
    <name evidence="8" type="ORF">g.3571</name>
</gene>
<keyword evidence="5 6" id="KW-0472">Membrane</keyword>
<evidence type="ECO:0000313" key="8">
    <source>
        <dbReference type="EMBL" id="JAS82455.1"/>
    </source>
</evidence>
<name>A0A1B6I6D3_9HEMI</name>
<dbReference type="AlphaFoldDB" id="A0A1B6I6D3"/>
<proteinExistence type="predicted"/>
<dbReference type="GO" id="GO:0003924">
    <property type="term" value="F:GTPase activity"/>
    <property type="evidence" value="ECO:0007669"/>
    <property type="project" value="InterPro"/>
</dbReference>
<dbReference type="GO" id="GO:0007005">
    <property type="term" value="P:mitochondrion organization"/>
    <property type="evidence" value="ECO:0007669"/>
    <property type="project" value="UniProtKB-ARBA"/>
</dbReference>
<feature type="transmembrane region" description="Helical" evidence="6">
    <location>
        <begin position="417"/>
        <end position="437"/>
    </location>
</feature>
<feature type="transmembrane region" description="Helical" evidence="6">
    <location>
        <begin position="350"/>
        <end position="372"/>
    </location>
</feature>
<keyword evidence="3" id="KW-0378">Hydrolase</keyword>
<protein>
    <recommendedName>
        <fullName evidence="7">Dynamin N-terminal domain-containing protein</fullName>
    </recommendedName>
</protein>
<dbReference type="PANTHER" id="PTHR10465">
    <property type="entry name" value="TRANSMEMBRANE GTPASE FZO1"/>
    <property type="match status" value="1"/>
</dbReference>
<evidence type="ECO:0000256" key="2">
    <source>
        <dbReference type="ARBA" id="ARBA00022741"/>
    </source>
</evidence>
<sequence>MDSVDAPFKYLVKMFETGDVGEAVSSNQTIDISLHERLFRQLSELYNHPKNGLITIGQKINLDILPPKKKVTILLVGNHSAGKSSFINWYIEENVQRTGMAIETQSFTVVASGKKRETLMGPATVFLFPHLKPLEKIQGIMDNLNAEISTSKKRQFSMLTFIDTPGLVDGSMEYPYNVNDAILFLGGVSDLIFVFFDPIGLALCKRTMLVVEKINSLYPEKLRFYLSKSDEIRRQTDKQKVMMQITQEVCRHSGLNRSGFTMPGIYIPTLARTPLMQKQPSSTSGNLEKTGNCQIGESHNEIEEVCKQIDQSISRALQIALNNFDKDISTVLHSISQRLLTNKELSERNWTCVIFLSVSVILLVTLLCSTALKHLVDQYGVQPVAARFHIHPDILISLTVPVKLLLSLSVTNKNHLYTGYFVLFLTALYFFICKIRLEPAMPRREVKELERLKIFTMNYLVKKKVELTEEYLGDSYEL</sequence>
<evidence type="ECO:0000256" key="4">
    <source>
        <dbReference type="ARBA" id="ARBA00023134"/>
    </source>
</evidence>
<dbReference type="InterPro" id="IPR045063">
    <property type="entry name" value="Dynamin_N"/>
</dbReference>
<organism evidence="8">
    <name type="scientific">Homalodisca liturata</name>
    <dbReference type="NCBI Taxonomy" id="320908"/>
    <lineage>
        <taxon>Eukaryota</taxon>
        <taxon>Metazoa</taxon>
        <taxon>Ecdysozoa</taxon>
        <taxon>Arthropoda</taxon>
        <taxon>Hexapoda</taxon>
        <taxon>Insecta</taxon>
        <taxon>Pterygota</taxon>
        <taxon>Neoptera</taxon>
        <taxon>Paraneoptera</taxon>
        <taxon>Hemiptera</taxon>
        <taxon>Auchenorrhyncha</taxon>
        <taxon>Membracoidea</taxon>
        <taxon>Cicadellidae</taxon>
        <taxon>Cicadellinae</taxon>
        <taxon>Proconiini</taxon>
        <taxon>Homalodisca</taxon>
    </lineage>
</organism>
<keyword evidence="6" id="KW-0812">Transmembrane</keyword>
<keyword evidence="4" id="KW-0342">GTP-binding</keyword>
<dbReference type="EMBL" id="GECU01025251">
    <property type="protein sequence ID" value="JAS82455.1"/>
    <property type="molecule type" value="Transcribed_RNA"/>
</dbReference>
<evidence type="ECO:0000256" key="1">
    <source>
        <dbReference type="ARBA" id="ARBA00004370"/>
    </source>
</evidence>
<dbReference type="GO" id="GO:0005525">
    <property type="term" value="F:GTP binding"/>
    <property type="evidence" value="ECO:0007669"/>
    <property type="project" value="UniProtKB-KW"/>
</dbReference>
<dbReference type="PANTHER" id="PTHR10465:SF4">
    <property type="entry name" value="DYNAMIN N-TERMINAL DOMAIN-CONTAINING PROTEIN"/>
    <property type="match status" value="1"/>
</dbReference>
<feature type="transmembrane region" description="Helical" evidence="6">
    <location>
        <begin position="181"/>
        <end position="204"/>
    </location>
</feature>
<dbReference type="InterPro" id="IPR027094">
    <property type="entry name" value="Mitofusin_fam"/>
</dbReference>
<keyword evidence="2" id="KW-0547">Nucleotide-binding</keyword>
<evidence type="ECO:0000256" key="3">
    <source>
        <dbReference type="ARBA" id="ARBA00022801"/>
    </source>
</evidence>
<evidence type="ECO:0000259" key="7">
    <source>
        <dbReference type="Pfam" id="PF00350"/>
    </source>
</evidence>
<dbReference type="SUPFAM" id="SSF52540">
    <property type="entry name" value="P-loop containing nucleoside triphosphate hydrolases"/>
    <property type="match status" value="1"/>
</dbReference>
<evidence type="ECO:0000256" key="6">
    <source>
        <dbReference type="SAM" id="Phobius"/>
    </source>
</evidence>
<dbReference type="InterPro" id="IPR027417">
    <property type="entry name" value="P-loop_NTPase"/>
</dbReference>
<accession>A0A1B6I6D3</accession>
<keyword evidence="6" id="KW-1133">Transmembrane helix</keyword>
<feature type="domain" description="Dynamin N-terminal" evidence="7">
    <location>
        <begin position="73"/>
        <end position="169"/>
    </location>
</feature>
<comment type="subcellular location">
    <subcellularLocation>
        <location evidence="1">Membrane</location>
    </subcellularLocation>
</comment>
<dbReference type="Gene3D" id="3.40.50.300">
    <property type="entry name" value="P-loop containing nucleotide triphosphate hydrolases"/>
    <property type="match status" value="1"/>
</dbReference>
<dbReference type="Pfam" id="PF00350">
    <property type="entry name" value="Dynamin_N"/>
    <property type="match status" value="1"/>
</dbReference>